<dbReference type="CDD" id="cd07377">
    <property type="entry name" value="WHTH_GntR"/>
    <property type="match status" value="1"/>
</dbReference>
<evidence type="ECO:0000259" key="4">
    <source>
        <dbReference type="PROSITE" id="PS50949"/>
    </source>
</evidence>
<dbReference type="STRING" id="1108045.GORHZ_168_00520"/>
<evidence type="ECO:0000256" key="1">
    <source>
        <dbReference type="ARBA" id="ARBA00023015"/>
    </source>
</evidence>
<keyword evidence="3" id="KW-0804">Transcription</keyword>
<dbReference type="SMART" id="SM00345">
    <property type="entry name" value="HTH_GNTR"/>
    <property type="match status" value="1"/>
</dbReference>
<dbReference type="InterPro" id="IPR000524">
    <property type="entry name" value="Tscrpt_reg_HTH_GntR"/>
</dbReference>
<dbReference type="EMBL" id="BAHC01000168">
    <property type="protein sequence ID" value="GAB92254.1"/>
    <property type="molecule type" value="Genomic_DNA"/>
</dbReference>
<dbReference type="InterPro" id="IPR011663">
    <property type="entry name" value="UTRA"/>
</dbReference>
<dbReference type="OrthoDB" id="7363114at2"/>
<keyword evidence="6" id="KW-1185">Reference proteome</keyword>
<dbReference type="SUPFAM" id="SSF64288">
    <property type="entry name" value="Chorismate lyase-like"/>
    <property type="match status" value="1"/>
</dbReference>
<feature type="domain" description="HTH gntR-type" evidence="4">
    <location>
        <begin position="18"/>
        <end position="84"/>
    </location>
</feature>
<proteinExistence type="predicted"/>
<keyword evidence="2" id="KW-0238">DNA-binding</keyword>
<dbReference type="AlphaFoldDB" id="K6X0C7"/>
<sequence>MAATEGAPQRQLRRVAGKSLWQQLREDLLRRVADGEFVDAFPGEWELRAEYGVSRHTVREALRALREEGVVTAERGRRPRVAGQTEITQPLGALYSLFESVESQHLVQRSIVRRLDRRQDAHAAVHLGLEESTPLIYLERLRLADDRPLALDCTWLPASIAEPLLDVDFTHTSLYEELATRCDVRLTGGHENIRAIIPTTAHRRLLDLDPNTAVMCVERTGHLDGNPVEWRITAIRGDRFSVLADFSARTGYTTQIAVATTSPAA</sequence>
<organism evidence="5 6">
    <name type="scientific">Gordonia rhizosphera NBRC 16068</name>
    <dbReference type="NCBI Taxonomy" id="1108045"/>
    <lineage>
        <taxon>Bacteria</taxon>
        <taxon>Bacillati</taxon>
        <taxon>Actinomycetota</taxon>
        <taxon>Actinomycetes</taxon>
        <taxon>Mycobacteriales</taxon>
        <taxon>Gordoniaceae</taxon>
        <taxon>Gordonia</taxon>
    </lineage>
</organism>
<dbReference type="Pfam" id="PF07702">
    <property type="entry name" value="UTRA"/>
    <property type="match status" value="1"/>
</dbReference>
<evidence type="ECO:0000313" key="6">
    <source>
        <dbReference type="Proteomes" id="UP000008363"/>
    </source>
</evidence>
<dbReference type="Pfam" id="PF00392">
    <property type="entry name" value="GntR"/>
    <property type="match status" value="1"/>
</dbReference>
<name>K6X0C7_9ACTN</name>
<dbReference type="SMART" id="SM00866">
    <property type="entry name" value="UTRA"/>
    <property type="match status" value="1"/>
</dbReference>
<dbReference type="GO" id="GO:0003700">
    <property type="term" value="F:DNA-binding transcription factor activity"/>
    <property type="evidence" value="ECO:0007669"/>
    <property type="project" value="InterPro"/>
</dbReference>
<dbReference type="PROSITE" id="PS50949">
    <property type="entry name" value="HTH_GNTR"/>
    <property type="match status" value="1"/>
</dbReference>
<evidence type="ECO:0000256" key="3">
    <source>
        <dbReference type="ARBA" id="ARBA00023163"/>
    </source>
</evidence>
<dbReference type="PANTHER" id="PTHR44846:SF1">
    <property type="entry name" value="MANNOSYL-D-GLYCERATE TRANSPORT_METABOLISM SYSTEM REPRESSOR MNGR-RELATED"/>
    <property type="match status" value="1"/>
</dbReference>
<dbReference type="RefSeq" id="WP_006336495.1">
    <property type="nucleotide sequence ID" value="NZ_BAHC01000168.1"/>
</dbReference>
<dbReference type="eggNOG" id="COG2188">
    <property type="taxonomic scope" value="Bacteria"/>
</dbReference>
<dbReference type="Gene3D" id="3.40.1410.10">
    <property type="entry name" value="Chorismate lyase-like"/>
    <property type="match status" value="1"/>
</dbReference>
<dbReference type="PRINTS" id="PR00035">
    <property type="entry name" value="HTHGNTR"/>
</dbReference>
<dbReference type="Gene3D" id="1.10.10.10">
    <property type="entry name" value="Winged helix-like DNA-binding domain superfamily/Winged helix DNA-binding domain"/>
    <property type="match status" value="1"/>
</dbReference>
<dbReference type="InterPro" id="IPR036390">
    <property type="entry name" value="WH_DNA-bd_sf"/>
</dbReference>
<dbReference type="InterPro" id="IPR028978">
    <property type="entry name" value="Chorismate_lyase_/UTRA_dom_sf"/>
</dbReference>
<keyword evidence="1" id="KW-0805">Transcription regulation</keyword>
<gene>
    <name evidence="5" type="ORF">GORHZ_168_00520</name>
</gene>
<dbReference type="PANTHER" id="PTHR44846">
    <property type="entry name" value="MANNOSYL-D-GLYCERATE TRANSPORT/METABOLISM SYSTEM REPRESSOR MNGR-RELATED"/>
    <property type="match status" value="1"/>
</dbReference>
<accession>K6X0C7</accession>
<dbReference type="SUPFAM" id="SSF46785">
    <property type="entry name" value="Winged helix' DNA-binding domain"/>
    <property type="match status" value="1"/>
</dbReference>
<protein>
    <submittedName>
        <fullName evidence="5">Putative GntR family transcriptional regulator</fullName>
    </submittedName>
</protein>
<dbReference type="GO" id="GO:0003677">
    <property type="term" value="F:DNA binding"/>
    <property type="evidence" value="ECO:0007669"/>
    <property type="project" value="UniProtKB-KW"/>
</dbReference>
<dbReference type="Proteomes" id="UP000008363">
    <property type="component" value="Unassembled WGS sequence"/>
</dbReference>
<dbReference type="GO" id="GO:0045892">
    <property type="term" value="P:negative regulation of DNA-templated transcription"/>
    <property type="evidence" value="ECO:0007669"/>
    <property type="project" value="TreeGrafter"/>
</dbReference>
<dbReference type="InterPro" id="IPR036388">
    <property type="entry name" value="WH-like_DNA-bd_sf"/>
</dbReference>
<evidence type="ECO:0000313" key="5">
    <source>
        <dbReference type="EMBL" id="GAB92254.1"/>
    </source>
</evidence>
<evidence type="ECO:0000256" key="2">
    <source>
        <dbReference type="ARBA" id="ARBA00023125"/>
    </source>
</evidence>
<reference evidence="5 6" key="1">
    <citation type="submission" date="2012-08" db="EMBL/GenBank/DDBJ databases">
        <title>Whole genome shotgun sequence of Gordonia rhizosphera NBRC 16068.</title>
        <authorList>
            <person name="Takarada H."/>
            <person name="Isaki S."/>
            <person name="Hosoyama A."/>
            <person name="Tsuchikane K."/>
            <person name="Katsumata H."/>
            <person name="Baba S."/>
            <person name="Ohji S."/>
            <person name="Yamazaki S."/>
            <person name="Fujita N."/>
        </authorList>
    </citation>
    <scope>NUCLEOTIDE SEQUENCE [LARGE SCALE GENOMIC DNA]</scope>
    <source>
        <strain evidence="5 6">NBRC 16068</strain>
    </source>
</reference>
<dbReference type="InterPro" id="IPR050679">
    <property type="entry name" value="Bact_HTH_transcr_reg"/>
</dbReference>
<comment type="caution">
    <text evidence="5">The sequence shown here is derived from an EMBL/GenBank/DDBJ whole genome shotgun (WGS) entry which is preliminary data.</text>
</comment>